<protein>
    <submittedName>
        <fullName evidence="1">Uncharacterized protein</fullName>
    </submittedName>
</protein>
<name>A0A5J4STG0_9ZZZZ</name>
<dbReference type="EMBL" id="SNRY01000068">
    <property type="protein sequence ID" value="KAA6348425.1"/>
    <property type="molecule type" value="Genomic_DNA"/>
</dbReference>
<proteinExistence type="predicted"/>
<evidence type="ECO:0000313" key="1">
    <source>
        <dbReference type="EMBL" id="KAA6348425.1"/>
    </source>
</evidence>
<gene>
    <name evidence="1" type="ORF">EZS27_004117</name>
</gene>
<sequence length="31" mass="3731">MVFFRNNNTLPLYCQNKGKDNNKTKFIIKIQ</sequence>
<accession>A0A5J4STG0</accession>
<reference evidence="1" key="1">
    <citation type="submission" date="2019-03" db="EMBL/GenBank/DDBJ databases">
        <title>Single cell metagenomics reveals metabolic interactions within the superorganism composed of flagellate Streblomastix strix and complex community of Bacteroidetes bacteria on its surface.</title>
        <authorList>
            <person name="Treitli S.C."/>
            <person name="Kolisko M."/>
            <person name="Husnik F."/>
            <person name="Keeling P."/>
            <person name="Hampl V."/>
        </authorList>
    </citation>
    <scope>NUCLEOTIDE SEQUENCE</scope>
    <source>
        <strain evidence="1">STM</strain>
    </source>
</reference>
<organism evidence="1">
    <name type="scientific">termite gut metagenome</name>
    <dbReference type="NCBI Taxonomy" id="433724"/>
    <lineage>
        <taxon>unclassified sequences</taxon>
        <taxon>metagenomes</taxon>
        <taxon>organismal metagenomes</taxon>
    </lineage>
</organism>
<comment type="caution">
    <text evidence="1">The sequence shown here is derived from an EMBL/GenBank/DDBJ whole genome shotgun (WGS) entry which is preliminary data.</text>
</comment>
<dbReference type="AlphaFoldDB" id="A0A5J4STG0"/>